<evidence type="ECO:0000313" key="2">
    <source>
        <dbReference type="EMBL" id="KAE9041118.1"/>
    </source>
</evidence>
<feature type="region of interest" description="Disordered" evidence="1">
    <location>
        <begin position="18"/>
        <end position="44"/>
    </location>
</feature>
<sequence length="93" mass="10106">MECRDHEDNVSEAFYLDTSGNPGAATPPNLGTAAGQPTTRPGYGGWTADYETRLDWRSEWSMALAVPGKELACPGRTSDKAKELQMRTCKGLL</sequence>
<reference evidence="2 3" key="1">
    <citation type="submission" date="2018-09" db="EMBL/GenBank/DDBJ databases">
        <title>Genomic investigation of the strawberry pathogen Phytophthora fragariae indicates pathogenicity is determined by transcriptional variation in three key races.</title>
        <authorList>
            <person name="Adams T.M."/>
            <person name="Armitage A.D."/>
            <person name="Sobczyk M.K."/>
            <person name="Bates H.J."/>
            <person name="Dunwell J.M."/>
            <person name="Nellist C.F."/>
            <person name="Harrison R.J."/>
        </authorList>
    </citation>
    <scope>NUCLEOTIDE SEQUENCE [LARGE SCALE GENOMIC DNA]</scope>
    <source>
        <strain evidence="2 3">SCRP249</strain>
    </source>
</reference>
<organism evidence="2 3">
    <name type="scientific">Phytophthora rubi</name>
    <dbReference type="NCBI Taxonomy" id="129364"/>
    <lineage>
        <taxon>Eukaryota</taxon>
        <taxon>Sar</taxon>
        <taxon>Stramenopiles</taxon>
        <taxon>Oomycota</taxon>
        <taxon>Peronosporomycetes</taxon>
        <taxon>Peronosporales</taxon>
        <taxon>Peronosporaceae</taxon>
        <taxon>Phytophthora</taxon>
    </lineage>
</organism>
<protein>
    <submittedName>
        <fullName evidence="2">Uncharacterized protein</fullName>
    </submittedName>
</protein>
<evidence type="ECO:0000256" key="1">
    <source>
        <dbReference type="SAM" id="MobiDB-lite"/>
    </source>
</evidence>
<gene>
    <name evidence="2" type="ORF">PR001_g6764</name>
</gene>
<evidence type="ECO:0000313" key="3">
    <source>
        <dbReference type="Proteomes" id="UP000429607"/>
    </source>
</evidence>
<dbReference type="Proteomes" id="UP000429607">
    <property type="component" value="Unassembled WGS sequence"/>
</dbReference>
<dbReference type="AlphaFoldDB" id="A0A6A3NJB5"/>
<comment type="caution">
    <text evidence="2">The sequence shown here is derived from an EMBL/GenBank/DDBJ whole genome shotgun (WGS) entry which is preliminary data.</text>
</comment>
<proteinExistence type="predicted"/>
<dbReference type="EMBL" id="QXFV01000323">
    <property type="protein sequence ID" value="KAE9041118.1"/>
    <property type="molecule type" value="Genomic_DNA"/>
</dbReference>
<name>A0A6A3NJB5_9STRA</name>
<accession>A0A6A3NJB5</accession>